<dbReference type="PANTHER" id="PTHR12869:SF0">
    <property type="entry name" value="BOS COMPLEX SUBUNIT TMEM147"/>
    <property type="match status" value="1"/>
</dbReference>
<keyword evidence="7" id="KW-0472">Membrane</keyword>
<evidence type="ECO:0000256" key="7">
    <source>
        <dbReference type="ARBA" id="ARBA00023136"/>
    </source>
</evidence>
<evidence type="ECO:0000256" key="1">
    <source>
        <dbReference type="ARBA" id="ARBA00004477"/>
    </source>
</evidence>
<keyword evidence="3" id="KW-1003">Cell membrane</keyword>
<proteinExistence type="inferred from homology"/>
<comment type="similarity">
    <text evidence="8">Belongs to the TMEM147 family.</text>
</comment>
<name>A0A915IQB9_ROMCU</name>
<dbReference type="Proteomes" id="UP000887565">
    <property type="component" value="Unplaced"/>
</dbReference>
<keyword evidence="6" id="KW-1133">Transmembrane helix</keyword>
<dbReference type="GO" id="GO:0005886">
    <property type="term" value="C:plasma membrane"/>
    <property type="evidence" value="ECO:0007669"/>
    <property type="project" value="UniProtKB-SubCell"/>
</dbReference>
<evidence type="ECO:0000256" key="2">
    <source>
        <dbReference type="ARBA" id="ARBA00004651"/>
    </source>
</evidence>
<dbReference type="WBParaSite" id="nRc.2.0.1.t15614-RA">
    <property type="protein sequence ID" value="nRc.2.0.1.t15614-RA"/>
    <property type="gene ID" value="nRc.2.0.1.g15614"/>
</dbReference>
<dbReference type="GO" id="GO:0005789">
    <property type="term" value="C:endoplasmic reticulum membrane"/>
    <property type="evidence" value="ECO:0007669"/>
    <property type="project" value="UniProtKB-SubCell"/>
</dbReference>
<sequence length="114" mass="12602">MKSTVDFADLLGIYLVISKSLSGKGEIRFLAAGLGWASADCVATRLVPLWVGAKGLGFDWRYIQLSLESNLSLVHYLAVATVVWMWSRNDASKSVRNAGLLLLVYAAYRNMIFE</sequence>
<evidence type="ECO:0000256" key="4">
    <source>
        <dbReference type="ARBA" id="ARBA00022692"/>
    </source>
</evidence>
<keyword evidence="5" id="KW-0256">Endoplasmic reticulum</keyword>
<protein>
    <recommendedName>
        <fullName evidence="9">BOS complex subunit TMEM147</fullName>
    </recommendedName>
    <alternativeName>
        <fullName evidence="10">Transmembrane protein 147</fullName>
    </alternativeName>
</protein>
<evidence type="ECO:0000256" key="8">
    <source>
        <dbReference type="ARBA" id="ARBA00034739"/>
    </source>
</evidence>
<dbReference type="InterPro" id="IPR019164">
    <property type="entry name" value="TMEM147"/>
</dbReference>
<evidence type="ECO:0000313" key="11">
    <source>
        <dbReference type="Proteomes" id="UP000887565"/>
    </source>
</evidence>
<accession>A0A915IQB9</accession>
<evidence type="ECO:0000256" key="3">
    <source>
        <dbReference type="ARBA" id="ARBA00022475"/>
    </source>
</evidence>
<dbReference type="Pfam" id="PF09767">
    <property type="entry name" value="DUF2053"/>
    <property type="match status" value="1"/>
</dbReference>
<evidence type="ECO:0000256" key="9">
    <source>
        <dbReference type="ARBA" id="ARBA00034846"/>
    </source>
</evidence>
<comment type="subcellular location">
    <subcellularLocation>
        <location evidence="2">Cell membrane</location>
        <topology evidence="2">Multi-pass membrane protein</topology>
    </subcellularLocation>
    <subcellularLocation>
        <location evidence="1">Endoplasmic reticulum membrane</location>
        <topology evidence="1">Multi-pass membrane protein</topology>
    </subcellularLocation>
</comment>
<reference evidence="12" key="1">
    <citation type="submission" date="2022-11" db="UniProtKB">
        <authorList>
            <consortium name="WormBaseParasite"/>
        </authorList>
    </citation>
    <scope>IDENTIFICATION</scope>
</reference>
<evidence type="ECO:0000256" key="6">
    <source>
        <dbReference type="ARBA" id="ARBA00022989"/>
    </source>
</evidence>
<dbReference type="OMA" id="WASADCV"/>
<keyword evidence="4" id="KW-0812">Transmembrane</keyword>
<dbReference type="PANTHER" id="PTHR12869">
    <property type="entry name" value="SMALL SEVEN TRANSMEMBRANE DOMAIN-CONTAINING PROTEIN"/>
    <property type="match status" value="1"/>
</dbReference>
<dbReference type="AlphaFoldDB" id="A0A915IQB9"/>
<evidence type="ECO:0000256" key="5">
    <source>
        <dbReference type="ARBA" id="ARBA00022824"/>
    </source>
</evidence>
<keyword evidence="11" id="KW-1185">Reference proteome</keyword>
<evidence type="ECO:0000256" key="10">
    <source>
        <dbReference type="ARBA" id="ARBA00034899"/>
    </source>
</evidence>
<evidence type="ECO:0000313" key="12">
    <source>
        <dbReference type="WBParaSite" id="nRc.2.0.1.t15614-RA"/>
    </source>
</evidence>
<organism evidence="11 12">
    <name type="scientific">Romanomermis culicivorax</name>
    <name type="common">Nematode worm</name>
    <dbReference type="NCBI Taxonomy" id="13658"/>
    <lineage>
        <taxon>Eukaryota</taxon>
        <taxon>Metazoa</taxon>
        <taxon>Ecdysozoa</taxon>
        <taxon>Nematoda</taxon>
        <taxon>Enoplea</taxon>
        <taxon>Dorylaimia</taxon>
        <taxon>Mermithida</taxon>
        <taxon>Mermithoidea</taxon>
        <taxon>Mermithidae</taxon>
        <taxon>Romanomermis</taxon>
    </lineage>
</organism>